<evidence type="ECO:0000256" key="3">
    <source>
        <dbReference type="ARBA" id="ARBA00022490"/>
    </source>
</evidence>
<dbReference type="GO" id="GO:0005829">
    <property type="term" value="C:cytosol"/>
    <property type="evidence" value="ECO:0007669"/>
    <property type="project" value="TreeGrafter"/>
</dbReference>
<dbReference type="Pfam" id="PF05025">
    <property type="entry name" value="RbsD_FucU"/>
    <property type="match status" value="1"/>
</dbReference>
<dbReference type="PANTHER" id="PTHR37831">
    <property type="entry name" value="D-RIBOSE PYRANASE"/>
    <property type="match status" value="1"/>
</dbReference>
<dbReference type="GO" id="GO:0062193">
    <property type="term" value="F:D-ribose pyranase activity"/>
    <property type="evidence" value="ECO:0007669"/>
    <property type="project" value="UniProtKB-EC"/>
</dbReference>
<comment type="function">
    <text evidence="6">Catalyzes the interconversion of beta-pyran and beta-furan forms of D-ribose.</text>
</comment>
<gene>
    <name evidence="6" type="primary">rbsD</name>
    <name evidence="7" type="ORF">EPJ78_05730</name>
</gene>
<dbReference type="PANTHER" id="PTHR37831:SF1">
    <property type="entry name" value="D-RIBOSE PYRANASE"/>
    <property type="match status" value="1"/>
</dbReference>
<comment type="subunit">
    <text evidence="6">Homodecamer.</text>
</comment>
<evidence type="ECO:0000256" key="5">
    <source>
        <dbReference type="ARBA" id="ARBA00023277"/>
    </source>
</evidence>
<organism evidence="7 8">
    <name type="scientific">Brachyspira aalborgi</name>
    <dbReference type="NCBI Taxonomy" id="29522"/>
    <lineage>
        <taxon>Bacteria</taxon>
        <taxon>Pseudomonadati</taxon>
        <taxon>Spirochaetota</taxon>
        <taxon>Spirochaetia</taxon>
        <taxon>Brachyspirales</taxon>
        <taxon>Brachyspiraceae</taxon>
        <taxon>Brachyspira</taxon>
    </lineage>
</organism>
<dbReference type="InterPro" id="IPR023750">
    <property type="entry name" value="RbsD-like_sf"/>
</dbReference>
<dbReference type="AlphaFoldDB" id="A0A5C8CZ87"/>
<evidence type="ECO:0000313" key="8">
    <source>
        <dbReference type="Proteomes" id="UP000322814"/>
    </source>
</evidence>
<evidence type="ECO:0000256" key="1">
    <source>
        <dbReference type="ARBA" id="ARBA00000223"/>
    </source>
</evidence>
<comment type="catalytic activity">
    <reaction evidence="1 6">
        <text>beta-D-ribopyranose = beta-D-ribofuranose</text>
        <dbReference type="Rhea" id="RHEA:25432"/>
        <dbReference type="ChEBI" id="CHEBI:27476"/>
        <dbReference type="ChEBI" id="CHEBI:47002"/>
        <dbReference type="EC" id="5.4.99.62"/>
    </reaction>
</comment>
<evidence type="ECO:0000313" key="7">
    <source>
        <dbReference type="EMBL" id="TXJ38197.1"/>
    </source>
</evidence>
<dbReference type="Proteomes" id="UP000322814">
    <property type="component" value="Unassembled WGS sequence"/>
</dbReference>
<dbReference type="GO" id="GO:0019303">
    <property type="term" value="P:D-ribose catabolic process"/>
    <property type="evidence" value="ECO:0007669"/>
    <property type="project" value="UniProtKB-UniRule"/>
</dbReference>
<keyword evidence="3 6" id="KW-0963">Cytoplasm</keyword>
<dbReference type="GO" id="GO:0016872">
    <property type="term" value="F:intramolecular lyase activity"/>
    <property type="evidence" value="ECO:0007669"/>
    <property type="project" value="UniProtKB-UniRule"/>
</dbReference>
<comment type="caution">
    <text evidence="7">The sequence shown here is derived from an EMBL/GenBank/DDBJ whole genome shotgun (WGS) entry which is preliminary data.</text>
</comment>
<accession>A0A5C8CZ87</accession>
<reference evidence="7 8" key="1">
    <citation type="journal article" date="1992" name="Lakartidningen">
        <title>[Penicillin V and not amoxicillin is the first choice preparation in acute otitis].</title>
        <authorList>
            <person name="Kamme C."/>
            <person name="Lundgren K."/>
            <person name="Prellner K."/>
        </authorList>
    </citation>
    <scope>NUCLEOTIDE SEQUENCE [LARGE SCALE GENOMIC DNA]</scope>
    <source>
        <strain evidence="7 8">PC4580III</strain>
    </source>
</reference>
<dbReference type="NCBIfam" id="NF008761">
    <property type="entry name" value="PRK11797.1"/>
    <property type="match status" value="1"/>
</dbReference>
<comment type="pathway">
    <text evidence="6">Carbohydrate metabolism; D-ribose degradation; D-ribose 5-phosphate from beta-D-ribopyranose: step 1/2.</text>
</comment>
<feature type="binding site" evidence="6">
    <location>
        <position position="28"/>
    </location>
    <ligand>
        <name>substrate</name>
    </ligand>
</feature>
<comment type="similarity">
    <text evidence="6">Belongs to the RbsD / FucU family. RbsD subfamily.</text>
</comment>
<keyword evidence="5 6" id="KW-0119">Carbohydrate metabolism</keyword>
<comment type="subcellular location">
    <subcellularLocation>
        <location evidence="6">Cytoplasm</location>
    </subcellularLocation>
</comment>
<keyword evidence="4 6" id="KW-0413">Isomerase</keyword>
<feature type="active site" description="Proton donor" evidence="6">
    <location>
        <position position="20"/>
    </location>
</feature>
<evidence type="ECO:0000256" key="2">
    <source>
        <dbReference type="ARBA" id="ARBA00012862"/>
    </source>
</evidence>
<dbReference type="EC" id="5.4.99.62" evidence="2 6"/>
<feature type="binding site" evidence="6">
    <location>
        <position position="98"/>
    </location>
    <ligand>
        <name>substrate</name>
    </ligand>
</feature>
<dbReference type="UniPathway" id="UPA00916">
    <property type="reaction ID" value="UER00888"/>
</dbReference>
<evidence type="ECO:0000256" key="4">
    <source>
        <dbReference type="ARBA" id="ARBA00023235"/>
    </source>
</evidence>
<sequence length="131" mass="14969">MKKNGIINSDISKVLSYMRHTDLICISDLGLPCPENIKTIDLSLKLGYPSFIEVLSEIIKDIKIEHIILAEEIKDNNKKVYNKILSMFKDISKEYINHTDFKNKISYCKAIIRTGEATPYANIILQSACIF</sequence>
<dbReference type="HAMAP" id="MF_01661">
    <property type="entry name" value="D_rib_pyranase"/>
    <property type="match status" value="1"/>
</dbReference>
<protein>
    <recommendedName>
        <fullName evidence="2 6">D-ribose pyranase</fullName>
        <ecNumber evidence="2 6">5.4.99.62</ecNumber>
    </recommendedName>
</protein>
<name>A0A5C8CZ87_9SPIR</name>
<dbReference type="SUPFAM" id="SSF102546">
    <property type="entry name" value="RbsD-like"/>
    <property type="match status" value="1"/>
</dbReference>
<dbReference type="RefSeq" id="WP_147559241.1">
    <property type="nucleotide sequence ID" value="NZ_SAXV01000020.1"/>
</dbReference>
<evidence type="ECO:0000256" key="6">
    <source>
        <dbReference type="HAMAP-Rule" id="MF_01661"/>
    </source>
</evidence>
<dbReference type="InterPro" id="IPR007721">
    <property type="entry name" value="RbsD_FucU"/>
</dbReference>
<dbReference type="EMBL" id="SAYB01000003">
    <property type="protein sequence ID" value="TXJ38197.1"/>
    <property type="molecule type" value="Genomic_DNA"/>
</dbReference>
<dbReference type="GO" id="GO:0048029">
    <property type="term" value="F:monosaccharide binding"/>
    <property type="evidence" value="ECO:0007669"/>
    <property type="project" value="InterPro"/>
</dbReference>
<dbReference type="Gene3D" id="3.40.1650.10">
    <property type="entry name" value="RbsD-like domain"/>
    <property type="match status" value="1"/>
</dbReference>
<feature type="binding site" evidence="6">
    <location>
        <begin position="120"/>
        <end position="122"/>
    </location>
    <ligand>
        <name>substrate</name>
    </ligand>
</feature>
<dbReference type="InterPro" id="IPR023064">
    <property type="entry name" value="D-ribose_pyranase"/>
</dbReference>
<proteinExistence type="inferred from homology"/>